<dbReference type="RefSeq" id="WP_135191382.1">
    <property type="nucleotide sequence ID" value="NZ_SPUM01000132.1"/>
</dbReference>
<protein>
    <submittedName>
        <fullName evidence="2">Uncharacterized protein</fullName>
    </submittedName>
</protein>
<evidence type="ECO:0000256" key="1">
    <source>
        <dbReference type="SAM" id="SignalP"/>
    </source>
</evidence>
<keyword evidence="3" id="KW-1185">Reference proteome</keyword>
<dbReference type="OrthoDB" id="8635725at2"/>
<comment type="caution">
    <text evidence="2">The sequence shown here is derived from an EMBL/GenBank/DDBJ whole genome shotgun (WGS) entry which is preliminary data.</text>
</comment>
<gene>
    <name evidence="2" type="ORF">E4O92_19785</name>
</gene>
<dbReference type="EMBL" id="SPUM01000132">
    <property type="protein sequence ID" value="TFW28881.1"/>
    <property type="molecule type" value="Genomic_DNA"/>
</dbReference>
<accession>A0A4Y9SQM3</accession>
<keyword evidence="1" id="KW-0732">Signal</keyword>
<organism evidence="2 3">
    <name type="scientific">Massilia horti</name>
    <dbReference type="NCBI Taxonomy" id="2562153"/>
    <lineage>
        <taxon>Bacteria</taxon>
        <taxon>Pseudomonadati</taxon>
        <taxon>Pseudomonadota</taxon>
        <taxon>Betaproteobacteria</taxon>
        <taxon>Burkholderiales</taxon>
        <taxon>Oxalobacteraceae</taxon>
        <taxon>Telluria group</taxon>
        <taxon>Massilia</taxon>
    </lineage>
</organism>
<proteinExistence type="predicted"/>
<dbReference type="Proteomes" id="UP000297258">
    <property type="component" value="Unassembled WGS sequence"/>
</dbReference>
<sequence>MRRPILVLAMLLATATALADDAATCAAGSGTYLTGVVVDPPRFAHGSFRRGIELSHTHLRVRPDGRGQVYDVAIDNVFASGYDPAKATIPAPIDSIQKNDRVAVCGATYTTGGPGIHWVHPNCRGKSDPAHPNGFLKRIGPDGKASGNLESSTNYCSWF</sequence>
<reference evidence="2 3" key="1">
    <citation type="submission" date="2019-03" db="EMBL/GenBank/DDBJ databases">
        <title>Draft genome of Massilia hortus sp. nov., a novel bacterial species of the Oxalobacteraceae family.</title>
        <authorList>
            <person name="Peta V."/>
            <person name="Raths R."/>
            <person name="Bucking H."/>
        </authorList>
    </citation>
    <scope>NUCLEOTIDE SEQUENCE [LARGE SCALE GENOMIC DNA]</scope>
    <source>
        <strain evidence="2 3">ONC3</strain>
    </source>
</reference>
<dbReference type="AlphaFoldDB" id="A0A4Y9SQM3"/>
<feature type="signal peptide" evidence="1">
    <location>
        <begin position="1"/>
        <end position="19"/>
    </location>
</feature>
<name>A0A4Y9SQM3_9BURK</name>
<evidence type="ECO:0000313" key="2">
    <source>
        <dbReference type="EMBL" id="TFW28881.1"/>
    </source>
</evidence>
<evidence type="ECO:0000313" key="3">
    <source>
        <dbReference type="Proteomes" id="UP000297258"/>
    </source>
</evidence>
<feature type="chain" id="PRO_5021215952" evidence="1">
    <location>
        <begin position="20"/>
        <end position="159"/>
    </location>
</feature>